<dbReference type="InterPro" id="IPR056823">
    <property type="entry name" value="TEN-like_YD-shell"/>
</dbReference>
<keyword evidence="4" id="KW-1185">Reference proteome</keyword>
<dbReference type="EMBL" id="CP041730">
    <property type="protein sequence ID" value="QDQ25264.1"/>
    <property type="molecule type" value="Genomic_DNA"/>
</dbReference>
<keyword evidence="1" id="KW-0677">Repeat</keyword>
<dbReference type="KEGG" id="cari:FNU76_02240"/>
<dbReference type="OrthoDB" id="5475817at2"/>
<dbReference type="PRINTS" id="PR00394">
    <property type="entry name" value="RHSPROTEIN"/>
</dbReference>
<dbReference type="InterPro" id="IPR022385">
    <property type="entry name" value="Rhs_assc_core"/>
</dbReference>
<reference evidence="4" key="1">
    <citation type="submission" date="2019-07" db="EMBL/GenBank/DDBJ databases">
        <title>Chitinimonas sp. nov., isolated from Ny-Alesund, arctica soil.</title>
        <authorList>
            <person name="Xu Q."/>
            <person name="Peng F."/>
        </authorList>
    </citation>
    <scope>NUCLEOTIDE SEQUENCE [LARGE SCALE GENOMIC DNA]</scope>
    <source>
        <strain evidence="4">R3-44</strain>
    </source>
</reference>
<sequence>MPWAIASSPSYRTAATAWPSWSPKLTLTGPPWPVPLLVPQAKPDKISPMKFSKLILAATLALSLPLAAATVQTIKREFDLHGNLAKEIRNDGGWTEYTYDPNDLVKTRTDDLGRLSVFEYDALDRMITRTDTALGVTRIQRFDYDGRNRLTKYTDPRGLVTTYTYNGFDEILVQTSPDSGVTTTVPNGKGGTDTVTDAKRQTTKFHYDLAGRLDKLTYADQSTVTFGYGTTGPRAGKLQLITDSQGDQISIPYDDLGRPMGEWRTIAGKQYITRENYDSAGRLKQRVYPSGRTITYNFNAAGQINQILTQANATAATTVLAKDITYRPFGAAQNWTYGNGELHTSRYDLDGRLTQISLGDSTLTLGYDTGSRIKTQKISGGWWERLLQKLGLPAGQQTQYGYDGYDRLSSWQDGTKSQAYKYDVSNNRTELTVNGKTFVQRVETTSNRLTASDGPQSSVYQYDANGSRTSDTKQSYIYNARGRLIAAAGAQYVVNALGQRIVKTYQGQTTVYHYDMQGHLIAESDQLGNTKREYVYLHDTPIAVIDFGAVRYIHTDHLGTTRLITDATKRPIWAWQGEPFGNSAPNEDPEATGGAYAYNMRHPGQYFDRETGLFYNGHRDYDAAGGRYIQSDPIGLAGGLNTYAYVDGNPLSYSDPLGLFRSPDWMRAVIPGQVAWDNALTAWENGNRGAAVAHTGVMFGEALATVMTSGGYGASRQAVVCTVNSTAAKEAGIVANGVRGRASEVRVLQELGLSKNTTVVSTAEGRAIPDALTNSLSVEIKDTINVSLTRQLRVQTEAARAAGRESVLITGEKTCISGACSRAFDTIIRRSDLGPR</sequence>
<dbReference type="AlphaFoldDB" id="A0A516SAT4"/>
<dbReference type="Proteomes" id="UP000317550">
    <property type="component" value="Chromosome"/>
</dbReference>
<dbReference type="InterPro" id="IPR006530">
    <property type="entry name" value="YD"/>
</dbReference>
<feature type="domain" description="Teneurin-like YD-shell" evidence="2">
    <location>
        <begin position="364"/>
        <end position="632"/>
    </location>
</feature>
<dbReference type="NCBIfam" id="TIGR03696">
    <property type="entry name" value="Rhs_assc_core"/>
    <property type="match status" value="1"/>
</dbReference>
<dbReference type="Pfam" id="PF05593">
    <property type="entry name" value="RHS_repeat"/>
    <property type="match status" value="3"/>
</dbReference>
<dbReference type="InterPro" id="IPR050708">
    <property type="entry name" value="T6SS_VgrG/RHS"/>
</dbReference>
<accession>A0A516SAT4</accession>
<evidence type="ECO:0000256" key="1">
    <source>
        <dbReference type="ARBA" id="ARBA00022737"/>
    </source>
</evidence>
<dbReference type="PANTHER" id="PTHR32305:SF15">
    <property type="entry name" value="PROTEIN RHSA-RELATED"/>
    <property type="match status" value="1"/>
</dbReference>
<name>A0A516SAT4_9NEIS</name>
<gene>
    <name evidence="3" type="ORF">FNU76_02240</name>
</gene>
<dbReference type="Pfam" id="PF25023">
    <property type="entry name" value="TEN_YD-shell"/>
    <property type="match status" value="1"/>
</dbReference>
<evidence type="ECO:0000313" key="4">
    <source>
        <dbReference type="Proteomes" id="UP000317550"/>
    </source>
</evidence>
<evidence type="ECO:0000259" key="2">
    <source>
        <dbReference type="Pfam" id="PF25023"/>
    </source>
</evidence>
<proteinExistence type="predicted"/>
<dbReference type="NCBIfam" id="TIGR01643">
    <property type="entry name" value="YD_repeat_2x"/>
    <property type="match status" value="2"/>
</dbReference>
<protein>
    <recommendedName>
        <fullName evidence="2">Teneurin-like YD-shell domain-containing protein</fullName>
    </recommendedName>
</protein>
<dbReference type="Gene3D" id="2.180.10.10">
    <property type="entry name" value="RHS repeat-associated core"/>
    <property type="match status" value="1"/>
</dbReference>
<dbReference type="PANTHER" id="PTHR32305">
    <property type="match status" value="1"/>
</dbReference>
<evidence type="ECO:0000313" key="3">
    <source>
        <dbReference type="EMBL" id="QDQ25264.1"/>
    </source>
</evidence>
<dbReference type="InterPro" id="IPR031325">
    <property type="entry name" value="RHS_repeat"/>
</dbReference>
<organism evidence="3 4">
    <name type="scientific">Chitinimonas arctica</name>
    <dbReference type="NCBI Taxonomy" id="2594795"/>
    <lineage>
        <taxon>Bacteria</taxon>
        <taxon>Pseudomonadati</taxon>
        <taxon>Pseudomonadota</taxon>
        <taxon>Betaproteobacteria</taxon>
        <taxon>Neisseriales</taxon>
        <taxon>Chitinibacteraceae</taxon>
        <taxon>Chitinimonas</taxon>
    </lineage>
</organism>